<dbReference type="AlphaFoldDB" id="A0A8X6U3S1"/>
<proteinExistence type="predicted"/>
<gene>
    <name evidence="1" type="ORF">NPIL_19651</name>
</gene>
<dbReference type="Proteomes" id="UP000887013">
    <property type="component" value="Unassembled WGS sequence"/>
</dbReference>
<reference evidence="1" key="1">
    <citation type="submission" date="2020-08" db="EMBL/GenBank/DDBJ databases">
        <title>Multicomponent nature underlies the extraordinary mechanical properties of spider dragline silk.</title>
        <authorList>
            <person name="Kono N."/>
            <person name="Nakamura H."/>
            <person name="Mori M."/>
            <person name="Yoshida Y."/>
            <person name="Ohtoshi R."/>
            <person name="Malay A.D."/>
            <person name="Moran D.A.P."/>
            <person name="Tomita M."/>
            <person name="Numata K."/>
            <person name="Arakawa K."/>
        </authorList>
    </citation>
    <scope>NUCLEOTIDE SEQUENCE</scope>
</reference>
<protein>
    <submittedName>
        <fullName evidence="1">Uncharacterized protein</fullName>
    </submittedName>
</protein>
<dbReference type="EMBL" id="BMAW01071313">
    <property type="protein sequence ID" value="GFT77484.1"/>
    <property type="molecule type" value="Genomic_DNA"/>
</dbReference>
<organism evidence="1 2">
    <name type="scientific">Nephila pilipes</name>
    <name type="common">Giant wood spider</name>
    <name type="synonym">Nephila maculata</name>
    <dbReference type="NCBI Taxonomy" id="299642"/>
    <lineage>
        <taxon>Eukaryota</taxon>
        <taxon>Metazoa</taxon>
        <taxon>Ecdysozoa</taxon>
        <taxon>Arthropoda</taxon>
        <taxon>Chelicerata</taxon>
        <taxon>Arachnida</taxon>
        <taxon>Araneae</taxon>
        <taxon>Araneomorphae</taxon>
        <taxon>Entelegynae</taxon>
        <taxon>Araneoidea</taxon>
        <taxon>Nephilidae</taxon>
        <taxon>Nephila</taxon>
    </lineage>
</organism>
<name>A0A8X6U3S1_NEPPI</name>
<sequence length="86" mass="9835">MRRYPGFWPLPVMRFLITIVDWKPGRRGLLHYTWTTLFPKESRGLSSTAISATSGLKRVSTTADGPSKMICYLLLRLPLPFFFSSP</sequence>
<keyword evidence="2" id="KW-1185">Reference proteome</keyword>
<evidence type="ECO:0000313" key="2">
    <source>
        <dbReference type="Proteomes" id="UP000887013"/>
    </source>
</evidence>
<evidence type="ECO:0000313" key="1">
    <source>
        <dbReference type="EMBL" id="GFT77484.1"/>
    </source>
</evidence>
<comment type="caution">
    <text evidence="1">The sequence shown here is derived from an EMBL/GenBank/DDBJ whole genome shotgun (WGS) entry which is preliminary data.</text>
</comment>
<accession>A0A8X6U3S1</accession>